<feature type="compositionally biased region" description="Basic residues" evidence="1">
    <location>
        <begin position="739"/>
        <end position="748"/>
    </location>
</feature>
<evidence type="ECO:0000313" key="3">
    <source>
        <dbReference type="EMBL" id="CEP13046.1"/>
    </source>
</evidence>
<keyword evidence="4" id="KW-1185">Reference proteome</keyword>
<dbReference type="EMBL" id="LN728907">
    <property type="protein sequence ID" value="CEP13046.1"/>
    <property type="molecule type" value="Genomic_DNA"/>
</dbReference>
<gene>
    <name evidence="3" type="primary">PARPA_07070.1 scaffold 25346</name>
</gene>
<feature type="region of interest" description="Disordered" evidence="1">
    <location>
        <begin position="698"/>
        <end position="748"/>
    </location>
</feature>
<feature type="compositionally biased region" description="Low complexity" evidence="1">
    <location>
        <begin position="710"/>
        <end position="729"/>
    </location>
</feature>
<reference evidence="3 4" key="1">
    <citation type="submission" date="2014-09" db="EMBL/GenBank/DDBJ databases">
        <authorList>
            <person name="Ellenberger Sabrina"/>
        </authorList>
    </citation>
    <scope>NUCLEOTIDE SEQUENCE [LARGE SCALE GENOMIC DNA]</scope>
    <source>
        <strain evidence="3 4">CBS 412.66</strain>
    </source>
</reference>
<accession>A0A0B7N445</accession>
<evidence type="ECO:0000313" key="4">
    <source>
        <dbReference type="Proteomes" id="UP000054107"/>
    </source>
</evidence>
<organism evidence="3 4">
    <name type="scientific">Parasitella parasitica</name>
    <dbReference type="NCBI Taxonomy" id="35722"/>
    <lineage>
        <taxon>Eukaryota</taxon>
        <taxon>Fungi</taxon>
        <taxon>Fungi incertae sedis</taxon>
        <taxon>Mucoromycota</taxon>
        <taxon>Mucoromycotina</taxon>
        <taxon>Mucoromycetes</taxon>
        <taxon>Mucorales</taxon>
        <taxon>Mucorineae</taxon>
        <taxon>Mucoraceae</taxon>
        <taxon>Parasitella</taxon>
    </lineage>
</organism>
<feature type="transmembrane region" description="Helical" evidence="2">
    <location>
        <begin position="33"/>
        <end position="54"/>
    </location>
</feature>
<dbReference type="STRING" id="35722.A0A0B7N445"/>
<evidence type="ECO:0000256" key="1">
    <source>
        <dbReference type="SAM" id="MobiDB-lite"/>
    </source>
</evidence>
<protein>
    <submittedName>
        <fullName evidence="3">Uncharacterized protein</fullName>
    </submittedName>
</protein>
<keyword evidence="2" id="KW-0472">Membrane</keyword>
<dbReference type="Proteomes" id="UP000054107">
    <property type="component" value="Unassembled WGS sequence"/>
</dbReference>
<evidence type="ECO:0000256" key="2">
    <source>
        <dbReference type="SAM" id="Phobius"/>
    </source>
</evidence>
<sequence>MIITDILAAVLVYKVAYMLFPVPEPICYQYEGVLRILLNYDLLLFVLLLSLAVGGDSTRYALGYAYLFVCRVVLLAWEWVILPCLASASRCCVRLLWPDKGQVQPVASVLLPASELTLPAPSSVASPPASPLRAAALPLACDPPAVVLPAAPVPFERPFLRPGSPATPHPVSSCAACAELQASLTPATSDVPVAALSSGWDFVSPASVSPAFSVPSAASVGSSAVPAATDVPVTTPSSAALVVPAAPTATNVVFVPAVVDAAVTEDPPASVLSAASALPVAVASVPAPAPLLSAASALPVAVASVRAPAPATSSGRGVRFIVSRGGGVIARRGVVHAHKKVGETTSPSELRRAARAALAAGIVKPAPFCVPVVGAAAAAASSVSCVGSWPPASARTVKVARKPARRIVSVRRLLRPAVRKEITEQKAAIVVRRRVTAARRRTVAARLALFARRAAAAVVAPPAPAFSSAGVVPSVPGFSPAGVAPGAGFSFAVLSGPAIRPAVCRPPPLPRAPAVCRPPPPPRAPAIAPAVCRPPPPPRTPAVASAGVFRVPAVPCSVGRPEAVSAGGFAVPAPVSRPGAAAASVFSVPAPVRWKPVSAGGSAATLASLAARRPPAVPLSSVRVSGAGGADSRPAGCTCPVVPAAEHPAAIARPVPCSCPAVARFGCPSPVNGRPKTNTGFAGQQAAIARPAVAVYASPVSKKETTSRQASGSTPAASSSSSLNASSSKATRRIAIPRPQRRSGAKNL</sequence>
<feature type="transmembrane region" description="Helical" evidence="2">
    <location>
        <begin position="61"/>
        <end position="82"/>
    </location>
</feature>
<keyword evidence="2" id="KW-0812">Transmembrane</keyword>
<dbReference type="AlphaFoldDB" id="A0A0B7N445"/>
<keyword evidence="2" id="KW-1133">Transmembrane helix</keyword>
<proteinExistence type="predicted"/>
<name>A0A0B7N445_9FUNG</name>